<sequence length="37" mass="4251">MVLSKVDDFSILSLQNYYFYAILSHCCVTLGVKLHKT</sequence>
<keyword evidence="1" id="KW-0812">Transmembrane</keyword>
<dbReference type="KEGG" id="tma:TM1299"/>
<organism evidence="2 3">
    <name type="scientific">Thermotoga maritima (strain ATCC 43589 / DSM 3109 / JCM 10099 / NBRC 100826 / MSB8)</name>
    <dbReference type="NCBI Taxonomy" id="243274"/>
    <lineage>
        <taxon>Bacteria</taxon>
        <taxon>Thermotogati</taxon>
        <taxon>Thermotogota</taxon>
        <taxon>Thermotogae</taxon>
        <taxon>Thermotogales</taxon>
        <taxon>Thermotogaceae</taxon>
        <taxon>Thermotoga</taxon>
    </lineage>
</organism>
<feature type="transmembrane region" description="Helical" evidence="1">
    <location>
        <begin position="17"/>
        <end position="34"/>
    </location>
</feature>
<gene>
    <name evidence="2" type="ordered locus">TM_1299</name>
</gene>
<dbReference type="PIR" id="E72269">
    <property type="entry name" value="E72269"/>
</dbReference>
<evidence type="ECO:0000313" key="2">
    <source>
        <dbReference type="EMBL" id="AAD36373.1"/>
    </source>
</evidence>
<dbReference type="OrthoDB" id="47774at2"/>
<evidence type="ECO:0000256" key="1">
    <source>
        <dbReference type="SAM" id="Phobius"/>
    </source>
</evidence>
<keyword evidence="1" id="KW-0472">Membrane</keyword>
<accession>Q9X125</accession>
<evidence type="ECO:0000313" key="3">
    <source>
        <dbReference type="Proteomes" id="UP000008183"/>
    </source>
</evidence>
<dbReference type="Proteomes" id="UP000008183">
    <property type="component" value="Chromosome"/>
</dbReference>
<reference evidence="2 3" key="1">
    <citation type="journal article" date="1999" name="Nature">
        <title>Evidence for lateral gene transfer between Archaea and Bacteria from genome sequence of Thermotoga maritima.</title>
        <authorList>
            <person name="Nelson K.E."/>
            <person name="Clayton R.A."/>
            <person name="Gill S.R."/>
            <person name="Gwinn M.L."/>
            <person name="Dodson R.J."/>
            <person name="Haft D.H."/>
            <person name="Hickey E.K."/>
            <person name="Peterson J.D."/>
            <person name="Nelson W.C."/>
            <person name="Ketchum K.A."/>
            <person name="McDonald L."/>
            <person name="Utterback T.R."/>
            <person name="Malek J.A."/>
            <person name="Linher K.D."/>
            <person name="Garrett M.M."/>
            <person name="Stewart A.M."/>
            <person name="Cotton M.D."/>
            <person name="Pratt M.S."/>
            <person name="Phillips C.A."/>
            <person name="Richardson D."/>
            <person name="Heidelberg J."/>
            <person name="Sutton G.G."/>
            <person name="Fleischmann R.D."/>
            <person name="White O."/>
            <person name="Salzberg S.L."/>
            <person name="Smith H.O."/>
            <person name="Venter J.C."/>
            <person name="Fraser C.M."/>
        </authorList>
    </citation>
    <scope>NUCLEOTIDE SEQUENCE [LARGE SCALE GENOMIC DNA]</scope>
    <source>
        <strain evidence="3">ATCC 43589 / DSM 3109 / JCM 10099 / NBRC 100826 / MSB8</strain>
    </source>
</reference>
<dbReference type="EnsemblBacteria" id="AAD36373">
    <property type="protein sequence ID" value="AAD36373"/>
    <property type="gene ID" value="TM_1299"/>
</dbReference>
<keyword evidence="1" id="KW-1133">Transmembrane helix</keyword>
<dbReference type="InParanoid" id="Q9X125"/>
<name>Q9X125_THEMA</name>
<protein>
    <submittedName>
        <fullName evidence="2">Uncharacterized protein</fullName>
    </submittedName>
</protein>
<keyword evidence="3" id="KW-1185">Reference proteome</keyword>
<dbReference type="AlphaFoldDB" id="Q9X125"/>
<proteinExistence type="predicted"/>
<dbReference type="EMBL" id="AE000512">
    <property type="protein sequence ID" value="AAD36373.1"/>
    <property type="molecule type" value="Genomic_DNA"/>
</dbReference>